<dbReference type="Gene3D" id="2.160.20.10">
    <property type="entry name" value="Single-stranded right-handed beta-helix, Pectin lyase-like"/>
    <property type="match status" value="1"/>
</dbReference>
<name>A0ABW3D8H3_9BACL</name>
<dbReference type="Gene3D" id="2.60.40.10">
    <property type="entry name" value="Immunoglobulins"/>
    <property type="match status" value="6"/>
</dbReference>
<reference evidence="10" key="1">
    <citation type="journal article" date="2019" name="Int. J. Syst. Evol. Microbiol.">
        <title>The Global Catalogue of Microorganisms (GCM) 10K type strain sequencing project: providing services to taxonomists for standard genome sequencing and annotation.</title>
        <authorList>
            <consortium name="The Broad Institute Genomics Platform"/>
            <consortium name="The Broad Institute Genome Sequencing Center for Infectious Disease"/>
            <person name="Wu L."/>
            <person name="Ma J."/>
        </authorList>
    </citation>
    <scope>NUCLEOTIDE SEQUENCE [LARGE SCALE GENOMIC DNA]</scope>
    <source>
        <strain evidence="10">CCUG 57263</strain>
    </source>
</reference>
<feature type="domain" description="SLH" evidence="8">
    <location>
        <begin position="1555"/>
        <end position="1616"/>
    </location>
</feature>
<gene>
    <name evidence="9" type="ORF">ACFQ03_11405</name>
</gene>
<sequence>MLMVITTILYAFTVWVPTAVTPVMAAEDYLVNDDFEDGAVPDSYIINPNPPTADNYVEVREDPANPGNKALYLHDTAGTTSVARSFLPQTSGRLILEADFMHHEGKTNGMRIIRLQSSDNKTAVSIETNSGQFSYRRASAASHSLFYNYSADTWYKLKIVADLDRQCADIYLDGELMLTDQPFDAEVRDIAKWDSNTPGSSNRSHFLDNIKVYKNDPVTVPLPPSELRARSMDGSVELSWGAVTETTYYTVKAGTASGQYDLFYRTENAAVTSYTIEGLNNGTPYYFTVSASNSVGEGPNAAEVTATPSAAPPEPTGVSVHAGDKQIRLSWDAVAGAESYTVRSSTVSGGPYTIAASGLAETEYTYTGLLNNRTYYFVISAETNGVEGRTSEEIAASPISSKPVQAPMNLRVPPMAYDEQSIILVWEKPEEYSGIRDYRVYQDGKFIGTANENKAIHSPARRFIDKFYAEDTEQIHVPISMHNFTVTGLAPSTAYTFTVTAVDADGNESPASNPVTQTTAAVPEIFNIEDYGAVGDGETLNTAAIQAAIDDATPGGKVVIPPGVFKSGAIWLKSDMTLEISRGATLLGSEDPEDYPYGYMLYNYTTVPRFYSLINAHTYDRGTLRNIRIVGEGTIDGNGWLPPVRYDDDYFPVQPPGNNSTYEQFGVLAKNQTNYARDVLGLTQAGAYSTRSNLITLRGVENVFYGGFTALNPSNHTLVNLDSDHITVGGVKLLTFDDNNADGIEFGGGEDLVVFNNVFDTGDDSMNFAAGQGAQGQKEEPTRNAWIFNNYMREGHGGVVMGSHTAAWIENILAEDNVMDRTEVGLRAKTSTPTGGGARNIVFRDTAMRNGKNQAFIFTSSYSDVNSAIEYEPADRPSQFKGIYVHNVSVDHYAKESINVAGVDGGFHEDIHFDHVTFYRSKPANINYMRGSTFNHVVFVDLQNPWAITNSSDLEFSGMTTMNTASEDAAVPPRWPEGSQLTAPAVNDTSVTLTWTPAQDNVKVTGYRIFEGDTIVGVSTATGMGEAANTYTVQGLSPGLSYEFRVEAADATGNWTDAGIRLNVVTTGHKDTVPPVVPDGSRIELADKIHTTWLTIKWPEASDNIGVHKYLIYVNGELKGQSRVTSSSPGNMYTVTGLSFETPYTIEVEAADAAGNTARYPEPLVVTTAGAYDTAVPYWPEGAELTTESVAPDSVLLRWTEAKDDLGVTGYRIYKDGKPFEGEVKFTPANQAHTVPGEATSFKVDGLLPETEYRFRVEAGDAASKWTGSGPSVTVKTSAAGEGPPDPVDPTDPPAPVDPTDPPAPVDPTDPPDPVDPTDPPDPSPGRDPHPIGGYWPLVTRWSDVISHFVEGAQVRVKIDPVRMKDWLSRNPEKAPYLEMGTQGDAHDITFEWSGEVVRRLTEWNADITLLLDAGFAAFSLPLKLLNDPGIEEELRTAAEDIVFTVRVNLADENFVKRLEIYLQNHGMKRESDIVQWTATASVDGRVIELRDIGMHYGHYLPIANESIEPDRSTVAQYDPADQRLSFVPSVFRRTEEGWGADFRRIGSGFYLAISQSRSFSDMEGHWAEEDVIMLANKLLAEGIANDQFAPELPVTRAQFTEWLVRVLGLSEAGAGDEPLFKDTAPGDWFSRSVATAAKHRLVVGYEDGSFRPNQGITREEMAVLVHRAWTFADGRALSQSPVNRIPQFLDTDRINLWAIPAVQRLAESGWIEGRADGFFEPQQPASRAEAAVMLVRLLRQLDFIK</sequence>
<dbReference type="CDD" id="cd00063">
    <property type="entry name" value="FN3"/>
    <property type="match status" value="6"/>
</dbReference>
<feature type="domain" description="Fibronectin type-III" evidence="7">
    <location>
        <begin position="406"/>
        <end position="522"/>
    </location>
</feature>
<feature type="region of interest" description="Disordered" evidence="5">
    <location>
        <begin position="1263"/>
        <end position="1332"/>
    </location>
</feature>
<keyword evidence="6" id="KW-0732">Signal</keyword>
<dbReference type="InterPro" id="IPR011050">
    <property type="entry name" value="Pectin_lyase_fold/virulence"/>
</dbReference>
<dbReference type="PROSITE" id="PS51272">
    <property type="entry name" value="SLH"/>
    <property type="match status" value="3"/>
</dbReference>
<dbReference type="InterPro" id="IPR024535">
    <property type="entry name" value="RHGA/B-epi-like_pectate_lyase"/>
</dbReference>
<dbReference type="SMART" id="SM00060">
    <property type="entry name" value="FN3"/>
    <property type="match status" value="6"/>
</dbReference>
<dbReference type="InterPro" id="IPR013783">
    <property type="entry name" value="Ig-like_fold"/>
</dbReference>
<dbReference type="InterPro" id="IPR003961">
    <property type="entry name" value="FN3_dom"/>
</dbReference>
<comment type="caution">
    <text evidence="9">The sequence shown here is derived from an EMBL/GenBank/DDBJ whole genome shotgun (WGS) entry which is preliminary data.</text>
</comment>
<dbReference type="Pfam" id="PF12708">
    <property type="entry name" value="Pect-lyase_RHGA_epim"/>
    <property type="match status" value="1"/>
</dbReference>
<evidence type="ECO:0000256" key="6">
    <source>
        <dbReference type="SAM" id="SignalP"/>
    </source>
</evidence>
<dbReference type="InterPro" id="IPR000743">
    <property type="entry name" value="Glyco_hydro_28"/>
</dbReference>
<dbReference type="RefSeq" id="WP_379288225.1">
    <property type="nucleotide sequence ID" value="NZ_JBHTIU010000035.1"/>
</dbReference>
<dbReference type="Proteomes" id="UP001597120">
    <property type="component" value="Unassembled WGS sequence"/>
</dbReference>
<accession>A0ABW3D8H3</accession>
<comment type="similarity">
    <text evidence="1 4">Belongs to the glycosyl hydrolase 28 family.</text>
</comment>
<dbReference type="InterPro" id="IPR012334">
    <property type="entry name" value="Pectin_lyas_fold"/>
</dbReference>
<dbReference type="PANTHER" id="PTHR46957:SF3">
    <property type="entry name" value="CYTOKINE RECEPTOR"/>
    <property type="match status" value="1"/>
</dbReference>
<evidence type="ECO:0000256" key="5">
    <source>
        <dbReference type="SAM" id="MobiDB-lite"/>
    </source>
</evidence>
<dbReference type="InterPro" id="IPR050713">
    <property type="entry name" value="RTP_Phos/Ushers"/>
</dbReference>
<feature type="domain" description="SLH" evidence="8">
    <location>
        <begin position="1686"/>
        <end position="1746"/>
    </location>
</feature>
<dbReference type="Pfam" id="PF00041">
    <property type="entry name" value="fn3"/>
    <property type="match status" value="5"/>
</dbReference>
<keyword evidence="10" id="KW-1185">Reference proteome</keyword>
<feature type="domain" description="Fibronectin type-III" evidence="7">
    <location>
        <begin position="977"/>
        <end position="1075"/>
    </location>
</feature>
<protein>
    <submittedName>
        <fullName evidence="9">Fibronectin type III domain-containing protein</fullName>
    </submittedName>
</protein>
<proteinExistence type="inferred from homology"/>
<evidence type="ECO:0000259" key="7">
    <source>
        <dbReference type="PROSITE" id="PS50853"/>
    </source>
</evidence>
<dbReference type="SUPFAM" id="SSF49265">
    <property type="entry name" value="Fibronectin type III"/>
    <property type="match status" value="4"/>
</dbReference>
<evidence type="ECO:0000313" key="10">
    <source>
        <dbReference type="Proteomes" id="UP001597120"/>
    </source>
</evidence>
<dbReference type="PROSITE" id="PS50853">
    <property type="entry name" value="FN3"/>
    <property type="match status" value="6"/>
</dbReference>
<dbReference type="Pfam" id="PF00295">
    <property type="entry name" value="Glyco_hydro_28"/>
    <property type="match status" value="1"/>
</dbReference>
<organism evidence="9 10">
    <name type="scientific">Paenibacillus residui</name>
    <dbReference type="NCBI Taxonomy" id="629724"/>
    <lineage>
        <taxon>Bacteria</taxon>
        <taxon>Bacillati</taxon>
        <taxon>Bacillota</taxon>
        <taxon>Bacilli</taxon>
        <taxon>Bacillales</taxon>
        <taxon>Paenibacillaceae</taxon>
        <taxon>Paenibacillus</taxon>
    </lineage>
</organism>
<feature type="region of interest" description="Disordered" evidence="5">
    <location>
        <begin position="298"/>
        <end position="318"/>
    </location>
</feature>
<dbReference type="SUPFAM" id="SSF51126">
    <property type="entry name" value="Pectin lyase-like"/>
    <property type="match status" value="1"/>
</dbReference>
<feature type="domain" description="Fibronectin type-III" evidence="7">
    <location>
        <begin position="220"/>
        <end position="313"/>
    </location>
</feature>
<feature type="compositionally biased region" description="Pro residues" evidence="5">
    <location>
        <begin position="1284"/>
        <end position="1324"/>
    </location>
</feature>
<feature type="domain" description="Fibronectin type-III" evidence="7">
    <location>
        <begin position="1181"/>
        <end position="1280"/>
    </location>
</feature>
<dbReference type="Gene3D" id="2.60.120.200">
    <property type="match status" value="1"/>
</dbReference>
<evidence type="ECO:0000256" key="3">
    <source>
        <dbReference type="ARBA" id="ARBA00023295"/>
    </source>
</evidence>
<feature type="signal peptide" evidence="6">
    <location>
        <begin position="1"/>
        <end position="25"/>
    </location>
</feature>
<keyword evidence="2 4" id="KW-0378">Hydrolase</keyword>
<dbReference type="InterPro" id="IPR036116">
    <property type="entry name" value="FN3_sf"/>
</dbReference>
<keyword evidence="3 4" id="KW-0326">Glycosidase</keyword>
<feature type="chain" id="PRO_5047108379" evidence="6">
    <location>
        <begin position="26"/>
        <end position="1746"/>
    </location>
</feature>
<evidence type="ECO:0000313" key="9">
    <source>
        <dbReference type="EMBL" id="MFD0869760.1"/>
    </source>
</evidence>
<feature type="domain" description="Fibronectin type-III" evidence="7">
    <location>
        <begin position="314"/>
        <end position="404"/>
    </location>
</feature>
<evidence type="ECO:0000256" key="2">
    <source>
        <dbReference type="ARBA" id="ARBA00022801"/>
    </source>
</evidence>
<feature type="compositionally biased region" description="Polar residues" evidence="5">
    <location>
        <begin position="1266"/>
        <end position="1277"/>
    </location>
</feature>
<evidence type="ECO:0000256" key="1">
    <source>
        <dbReference type="ARBA" id="ARBA00008834"/>
    </source>
</evidence>
<feature type="domain" description="Fibronectin type-III" evidence="7">
    <location>
        <begin position="1077"/>
        <end position="1171"/>
    </location>
</feature>
<dbReference type="Pfam" id="PF00395">
    <property type="entry name" value="SLH"/>
    <property type="match status" value="3"/>
</dbReference>
<evidence type="ECO:0000256" key="4">
    <source>
        <dbReference type="RuleBase" id="RU361169"/>
    </source>
</evidence>
<dbReference type="PROSITE" id="PS00502">
    <property type="entry name" value="POLYGALACTURONASE"/>
    <property type="match status" value="1"/>
</dbReference>
<evidence type="ECO:0000259" key="8">
    <source>
        <dbReference type="PROSITE" id="PS51272"/>
    </source>
</evidence>
<dbReference type="EMBL" id="JBHTIU010000035">
    <property type="protein sequence ID" value="MFD0869760.1"/>
    <property type="molecule type" value="Genomic_DNA"/>
</dbReference>
<dbReference type="InterPro" id="IPR001119">
    <property type="entry name" value="SLH_dom"/>
</dbReference>
<dbReference type="PANTHER" id="PTHR46957">
    <property type="entry name" value="CYTOKINE RECEPTOR"/>
    <property type="match status" value="1"/>
</dbReference>
<feature type="domain" description="SLH" evidence="8">
    <location>
        <begin position="1617"/>
        <end position="1680"/>
    </location>
</feature>